<reference evidence="2 3" key="1">
    <citation type="journal article" date="2012" name="Proc. Natl. Acad. Sci. U.S.A.">
        <title>Comparative genomics of Ceriporiopsis subvermispora and Phanerochaete chrysosporium provide insight into selective ligninolysis.</title>
        <authorList>
            <person name="Fernandez-Fueyo E."/>
            <person name="Ruiz-Duenas F.J."/>
            <person name="Ferreira P."/>
            <person name="Floudas D."/>
            <person name="Hibbett D.S."/>
            <person name="Canessa P."/>
            <person name="Larrondo L.F."/>
            <person name="James T.Y."/>
            <person name="Seelenfreund D."/>
            <person name="Lobos S."/>
            <person name="Polanco R."/>
            <person name="Tello M."/>
            <person name="Honda Y."/>
            <person name="Watanabe T."/>
            <person name="Watanabe T."/>
            <person name="Ryu J.S."/>
            <person name="Kubicek C.P."/>
            <person name="Schmoll M."/>
            <person name="Gaskell J."/>
            <person name="Hammel K.E."/>
            <person name="St John F.J."/>
            <person name="Vanden Wymelenberg A."/>
            <person name="Sabat G."/>
            <person name="Splinter BonDurant S."/>
            <person name="Syed K."/>
            <person name="Yadav J.S."/>
            <person name="Doddapaneni H."/>
            <person name="Subramanian V."/>
            <person name="Lavin J.L."/>
            <person name="Oguiza J.A."/>
            <person name="Perez G."/>
            <person name="Pisabarro A.G."/>
            <person name="Ramirez L."/>
            <person name="Santoyo F."/>
            <person name="Master E."/>
            <person name="Coutinho P.M."/>
            <person name="Henrissat B."/>
            <person name="Lombard V."/>
            <person name="Magnuson J.K."/>
            <person name="Kuees U."/>
            <person name="Hori C."/>
            <person name="Igarashi K."/>
            <person name="Samejima M."/>
            <person name="Held B.W."/>
            <person name="Barry K.W."/>
            <person name="LaButti K.M."/>
            <person name="Lapidus A."/>
            <person name="Lindquist E.A."/>
            <person name="Lucas S.M."/>
            <person name="Riley R."/>
            <person name="Salamov A.A."/>
            <person name="Hoffmeister D."/>
            <person name="Schwenk D."/>
            <person name="Hadar Y."/>
            <person name="Yarden O."/>
            <person name="de Vries R.P."/>
            <person name="Wiebenga A."/>
            <person name="Stenlid J."/>
            <person name="Eastwood D."/>
            <person name="Grigoriev I.V."/>
            <person name="Berka R.M."/>
            <person name="Blanchette R.A."/>
            <person name="Kersten P."/>
            <person name="Martinez A.T."/>
            <person name="Vicuna R."/>
            <person name="Cullen D."/>
        </authorList>
    </citation>
    <scope>NUCLEOTIDE SEQUENCE [LARGE SCALE GENOMIC DNA]</scope>
    <source>
        <strain evidence="2 3">B</strain>
    </source>
</reference>
<feature type="compositionally biased region" description="Acidic residues" evidence="1">
    <location>
        <begin position="106"/>
        <end position="123"/>
    </location>
</feature>
<feature type="region of interest" description="Disordered" evidence="1">
    <location>
        <begin position="1"/>
        <end position="149"/>
    </location>
</feature>
<protein>
    <submittedName>
        <fullName evidence="2">Uncharacterized protein</fullName>
    </submittedName>
</protein>
<dbReference type="Proteomes" id="UP000016930">
    <property type="component" value="Unassembled WGS sequence"/>
</dbReference>
<evidence type="ECO:0000313" key="2">
    <source>
        <dbReference type="EMBL" id="EMD33333.1"/>
    </source>
</evidence>
<gene>
    <name evidence="2" type="ORF">CERSUDRAFT_117949</name>
</gene>
<dbReference type="AlphaFoldDB" id="M2Q8Z2"/>
<sequence>MYAEELEELLRESPGTPGVLNPEHRGQLEWAQPPLPGVWMTTPSAPSMPARESPRPPFRIDEKGNHIPFLLYPSPLRREIDFNADDEEEELSYEEEEEWERASTSSDEEEPDNGEETDSEDERDTTPPPNEQEIEANKNFGGVVQDDDA</sequence>
<proteinExistence type="predicted"/>
<accession>M2Q8Z2</accession>
<feature type="compositionally biased region" description="Basic and acidic residues" evidence="1">
    <location>
        <begin position="52"/>
        <end position="65"/>
    </location>
</feature>
<keyword evidence="3" id="KW-1185">Reference proteome</keyword>
<dbReference type="EMBL" id="KB445806">
    <property type="protein sequence ID" value="EMD33333.1"/>
    <property type="molecule type" value="Genomic_DNA"/>
</dbReference>
<name>M2Q8Z2_CERS8</name>
<evidence type="ECO:0000256" key="1">
    <source>
        <dbReference type="SAM" id="MobiDB-lite"/>
    </source>
</evidence>
<dbReference type="HOGENOM" id="CLU_1749414_0_0_1"/>
<feature type="compositionally biased region" description="Acidic residues" evidence="1">
    <location>
        <begin position="82"/>
        <end position="99"/>
    </location>
</feature>
<organism evidence="2 3">
    <name type="scientific">Ceriporiopsis subvermispora (strain B)</name>
    <name type="common">White-rot fungus</name>
    <name type="synonym">Gelatoporia subvermispora</name>
    <dbReference type="NCBI Taxonomy" id="914234"/>
    <lineage>
        <taxon>Eukaryota</taxon>
        <taxon>Fungi</taxon>
        <taxon>Dikarya</taxon>
        <taxon>Basidiomycota</taxon>
        <taxon>Agaricomycotina</taxon>
        <taxon>Agaricomycetes</taxon>
        <taxon>Polyporales</taxon>
        <taxon>Gelatoporiaceae</taxon>
        <taxon>Gelatoporia</taxon>
    </lineage>
</organism>
<evidence type="ECO:0000313" key="3">
    <source>
        <dbReference type="Proteomes" id="UP000016930"/>
    </source>
</evidence>